<keyword evidence="1" id="KW-1133">Transmembrane helix</keyword>
<feature type="transmembrane region" description="Helical" evidence="1">
    <location>
        <begin position="12"/>
        <end position="32"/>
    </location>
</feature>
<comment type="caution">
    <text evidence="2">The sequence shown here is derived from an EMBL/GenBank/DDBJ whole genome shotgun (WGS) entry which is preliminary data.</text>
</comment>
<evidence type="ECO:0000313" key="2">
    <source>
        <dbReference type="EMBL" id="MFD2587462.1"/>
    </source>
</evidence>
<organism evidence="2 3">
    <name type="scientific">Croceitalea marina</name>
    <dbReference type="NCBI Taxonomy" id="1775166"/>
    <lineage>
        <taxon>Bacteria</taxon>
        <taxon>Pseudomonadati</taxon>
        <taxon>Bacteroidota</taxon>
        <taxon>Flavobacteriia</taxon>
        <taxon>Flavobacteriales</taxon>
        <taxon>Flavobacteriaceae</taxon>
        <taxon>Croceitalea</taxon>
    </lineage>
</organism>
<reference evidence="3" key="1">
    <citation type="journal article" date="2019" name="Int. J. Syst. Evol. Microbiol.">
        <title>The Global Catalogue of Microorganisms (GCM) 10K type strain sequencing project: providing services to taxonomists for standard genome sequencing and annotation.</title>
        <authorList>
            <consortium name="The Broad Institute Genomics Platform"/>
            <consortium name="The Broad Institute Genome Sequencing Center for Infectious Disease"/>
            <person name="Wu L."/>
            <person name="Ma J."/>
        </authorList>
    </citation>
    <scope>NUCLEOTIDE SEQUENCE [LARGE SCALE GENOMIC DNA]</scope>
    <source>
        <strain evidence="3">KCTC 52368</strain>
    </source>
</reference>
<sequence>MKASEKLLPARILIWSLVIGMLVVGYTVYAQYADEIGQEVTNTIVEALPDFDNAVAKL</sequence>
<dbReference type="Proteomes" id="UP001597526">
    <property type="component" value="Unassembled WGS sequence"/>
</dbReference>
<protein>
    <submittedName>
        <fullName evidence="2">Uncharacterized protein</fullName>
    </submittedName>
</protein>
<dbReference type="RefSeq" id="WP_377767000.1">
    <property type="nucleotide sequence ID" value="NZ_JBHULB010000014.1"/>
</dbReference>
<keyword evidence="3" id="KW-1185">Reference proteome</keyword>
<proteinExistence type="predicted"/>
<accession>A0ABW5MWF7</accession>
<name>A0ABW5MWF7_9FLAO</name>
<evidence type="ECO:0000256" key="1">
    <source>
        <dbReference type="SAM" id="Phobius"/>
    </source>
</evidence>
<keyword evidence="1" id="KW-0812">Transmembrane</keyword>
<evidence type="ECO:0000313" key="3">
    <source>
        <dbReference type="Proteomes" id="UP001597526"/>
    </source>
</evidence>
<gene>
    <name evidence="2" type="ORF">ACFSQJ_11010</name>
</gene>
<dbReference type="EMBL" id="JBHULB010000014">
    <property type="protein sequence ID" value="MFD2587462.1"/>
    <property type="molecule type" value="Genomic_DNA"/>
</dbReference>
<keyword evidence="1" id="KW-0472">Membrane</keyword>